<dbReference type="RefSeq" id="XP_005094912.1">
    <property type="nucleotide sequence ID" value="XM_005094855.3"/>
</dbReference>
<protein>
    <submittedName>
        <fullName evidence="4">Uncharacterized protein LOC101858478</fullName>
    </submittedName>
</protein>
<evidence type="ECO:0000256" key="1">
    <source>
        <dbReference type="SAM" id="MobiDB-lite"/>
    </source>
</evidence>
<dbReference type="Pfam" id="PF10545">
    <property type="entry name" value="MADF_DNA_bdg"/>
    <property type="match status" value="1"/>
</dbReference>
<gene>
    <name evidence="4" type="primary">LOC101858478</name>
</gene>
<evidence type="ECO:0000313" key="4">
    <source>
        <dbReference type="RefSeq" id="XP_005094912.1"/>
    </source>
</evidence>
<feature type="compositionally biased region" description="Low complexity" evidence="1">
    <location>
        <begin position="265"/>
        <end position="278"/>
    </location>
</feature>
<dbReference type="PROSITE" id="PS51029">
    <property type="entry name" value="MADF"/>
    <property type="match status" value="1"/>
</dbReference>
<feature type="region of interest" description="Disordered" evidence="1">
    <location>
        <begin position="251"/>
        <end position="291"/>
    </location>
</feature>
<feature type="region of interest" description="Disordered" evidence="1">
    <location>
        <begin position="152"/>
        <end position="173"/>
    </location>
</feature>
<dbReference type="GeneID" id="101858478"/>
<dbReference type="PANTHER" id="PTHR12243:SF67">
    <property type="entry name" value="COREPRESSOR OF PANGOLIN, ISOFORM A-RELATED"/>
    <property type="match status" value="1"/>
</dbReference>
<evidence type="ECO:0000313" key="3">
    <source>
        <dbReference type="Proteomes" id="UP000694888"/>
    </source>
</evidence>
<feature type="compositionally biased region" description="Basic and acidic residues" evidence="1">
    <location>
        <begin position="251"/>
        <end position="260"/>
    </location>
</feature>
<feature type="domain" description="MADF" evidence="2">
    <location>
        <begin position="7"/>
        <end position="99"/>
    </location>
</feature>
<reference evidence="4" key="1">
    <citation type="submission" date="2025-08" db="UniProtKB">
        <authorList>
            <consortium name="RefSeq"/>
        </authorList>
    </citation>
    <scope>IDENTIFICATION</scope>
</reference>
<dbReference type="SMART" id="SM00595">
    <property type="entry name" value="MADF"/>
    <property type="match status" value="1"/>
</dbReference>
<keyword evidence="3" id="KW-1185">Reference proteome</keyword>
<feature type="compositionally biased region" description="Polar residues" evidence="1">
    <location>
        <begin position="279"/>
        <end position="291"/>
    </location>
</feature>
<proteinExistence type="predicted"/>
<dbReference type="InterPro" id="IPR006578">
    <property type="entry name" value="MADF-dom"/>
</dbReference>
<evidence type="ECO:0000259" key="2">
    <source>
        <dbReference type="PROSITE" id="PS51029"/>
    </source>
</evidence>
<dbReference type="PANTHER" id="PTHR12243">
    <property type="entry name" value="MADF DOMAIN TRANSCRIPTION FACTOR"/>
    <property type="match status" value="1"/>
</dbReference>
<name>A0ABM0JJ94_APLCA</name>
<organism evidence="3 4">
    <name type="scientific">Aplysia californica</name>
    <name type="common">California sea hare</name>
    <dbReference type="NCBI Taxonomy" id="6500"/>
    <lineage>
        <taxon>Eukaryota</taxon>
        <taxon>Metazoa</taxon>
        <taxon>Spiralia</taxon>
        <taxon>Lophotrochozoa</taxon>
        <taxon>Mollusca</taxon>
        <taxon>Gastropoda</taxon>
        <taxon>Heterobranchia</taxon>
        <taxon>Euthyneura</taxon>
        <taxon>Tectipleura</taxon>
        <taxon>Aplysiida</taxon>
        <taxon>Aplysioidea</taxon>
        <taxon>Aplysiidae</taxon>
        <taxon>Aplysia</taxon>
    </lineage>
</organism>
<dbReference type="Proteomes" id="UP000694888">
    <property type="component" value="Unplaced"/>
</dbReference>
<feature type="compositionally biased region" description="Polar residues" evidence="1">
    <location>
        <begin position="152"/>
        <end position="167"/>
    </location>
</feature>
<dbReference type="InterPro" id="IPR039353">
    <property type="entry name" value="TF_Adf1"/>
</dbReference>
<accession>A0ABM0JJ94</accession>
<sequence length="291" mass="33964">MDDYRKLVIELVQAEPIIWDPTHRDYKNRDQRKQVWDSIDAQLKQPSGTHMKAKATWDMLTKSYSNALRRKLKRSGSGADNEKDWKFQKEMMFLLPAKQLRLSYGNHPNIEQDMDLRYCDHIDSRDSTELHAVASELDIAIEKDNPINLVTSPPQDSYSSTSESQDQIGLPRCRRRREETRGVNKCRGEEIQSDAEILNLLKQRQAEKSKESPRLNFFRSIMETVDSLDQYQFMNFQMDVIQALKKQKEKADQQRIKDEQPIQYTHSQSSGASTSTATYNPVYSPENSEYF</sequence>